<feature type="compositionally biased region" description="Polar residues" evidence="1">
    <location>
        <begin position="228"/>
        <end position="242"/>
    </location>
</feature>
<dbReference type="RefSeq" id="WP_243798242.1">
    <property type="nucleotide sequence ID" value="NZ_CP094669.1"/>
</dbReference>
<dbReference type="EMBL" id="CP094669">
    <property type="protein sequence ID" value="UOG74697.1"/>
    <property type="molecule type" value="Genomic_DNA"/>
</dbReference>
<feature type="compositionally biased region" description="Polar residues" evidence="1">
    <location>
        <begin position="312"/>
        <end position="325"/>
    </location>
</feature>
<keyword evidence="4" id="KW-1185">Reference proteome</keyword>
<feature type="region of interest" description="Disordered" evidence="1">
    <location>
        <begin position="52"/>
        <end position="81"/>
    </location>
</feature>
<feature type="compositionally biased region" description="Polar residues" evidence="1">
    <location>
        <begin position="278"/>
        <end position="299"/>
    </location>
</feature>
<name>A0ABY4CY81_9BACT</name>
<reference evidence="3 4" key="1">
    <citation type="submission" date="2022-03" db="EMBL/GenBank/DDBJ databases">
        <title>Hymenobactersp. isolated from the air.</title>
        <authorList>
            <person name="Won M."/>
            <person name="Kwon S.-W."/>
        </authorList>
    </citation>
    <scope>NUCLEOTIDE SEQUENCE [LARGE SCALE GENOMIC DNA]</scope>
    <source>
        <strain evidence="3 4">KACC 21982</strain>
    </source>
</reference>
<organism evidence="3 4">
    <name type="scientific">Hymenobacter tibetensis</name>
    <dbReference type="NCBI Taxonomy" id="497967"/>
    <lineage>
        <taxon>Bacteria</taxon>
        <taxon>Pseudomonadati</taxon>
        <taxon>Bacteroidota</taxon>
        <taxon>Cytophagia</taxon>
        <taxon>Cytophagales</taxon>
        <taxon>Hymenobacteraceae</taxon>
        <taxon>Hymenobacter</taxon>
    </lineage>
</organism>
<feature type="chain" id="PRO_5047429350" description="Prolyl-tRNA synthetase" evidence="2">
    <location>
        <begin position="22"/>
        <end position="443"/>
    </location>
</feature>
<feature type="signal peptide" evidence="2">
    <location>
        <begin position="1"/>
        <end position="21"/>
    </location>
</feature>
<dbReference type="Proteomes" id="UP000831113">
    <property type="component" value="Chromosome"/>
</dbReference>
<feature type="region of interest" description="Disordered" evidence="1">
    <location>
        <begin position="217"/>
        <end position="443"/>
    </location>
</feature>
<keyword evidence="2" id="KW-0732">Signal</keyword>
<proteinExistence type="predicted"/>
<accession>A0ABY4CY81</accession>
<feature type="compositionally biased region" description="Polar residues" evidence="1">
    <location>
        <begin position="344"/>
        <end position="361"/>
    </location>
</feature>
<evidence type="ECO:0000256" key="1">
    <source>
        <dbReference type="SAM" id="MobiDB-lite"/>
    </source>
</evidence>
<feature type="compositionally biased region" description="Polar residues" evidence="1">
    <location>
        <begin position="378"/>
        <end position="395"/>
    </location>
</feature>
<dbReference type="PROSITE" id="PS51257">
    <property type="entry name" value="PROKAR_LIPOPROTEIN"/>
    <property type="match status" value="1"/>
</dbReference>
<protein>
    <recommendedName>
        <fullName evidence="5">Prolyl-tRNA synthetase</fullName>
    </recommendedName>
</protein>
<gene>
    <name evidence="3" type="ORF">MTX78_21585</name>
</gene>
<sequence length="443" mass="47269">MKNFLPSLLPALALLTLGGCAGTSALTTTESDGVYYSSKDRTTQNARAAVATTAPAEVQSDDEISNPDYTAEGQRSSSTVTESTEYYDDDYAYSSRIRRFHQPYYRGFGYGYNDFVYNDPFWYGGSSYYGSGFYDPFYGPAYGYGGLGGSFVNINIGFGNPWGWGYNPWRYGRGYGLYDSYYGGGYGGYGYNNYYNINNYYGGGVGTVRNVRYGARTSRSGEAGTAGRTGTSIGTGNVTGSRSRGALGGVAEPTGGRAATGGLTESTTLPSNGRGRSRTIQGGTANEGNPGVISQQPTDEGQRGYRTAVDNAGNNIPQPSSYGTRSRQRVAERIGAGTDAAAQPQYSQPRRSRFSELNTNQSGGGQTADQPTRRQRTYETPQSSESPQRAYTPQRTYEAPQRTYEAPQRSYESPSRSSSPSMGGGGNSGGGDGGGGGRGRGRN</sequence>
<evidence type="ECO:0008006" key="5">
    <source>
        <dbReference type="Google" id="ProtNLM"/>
    </source>
</evidence>
<evidence type="ECO:0000313" key="4">
    <source>
        <dbReference type="Proteomes" id="UP000831113"/>
    </source>
</evidence>
<evidence type="ECO:0000256" key="2">
    <source>
        <dbReference type="SAM" id="SignalP"/>
    </source>
</evidence>
<evidence type="ECO:0000313" key="3">
    <source>
        <dbReference type="EMBL" id="UOG74697.1"/>
    </source>
</evidence>
<feature type="compositionally biased region" description="Gly residues" evidence="1">
    <location>
        <begin position="422"/>
        <end position="443"/>
    </location>
</feature>